<comment type="caution">
    <text evidence="8">The sequence shown here is derived from an EMBL/GenBank/DDBJ whole genome shotgun (WGS) entry which is preliminary data.</text>
</comment>
<dbReference type="Gene3D" id="3.40.50.11820">
    <property type="match status" value="1"/>
</dbReference>
<keyword evidence="3" id="KW-1003">Cell membrane</keyword>
<dbReference type="PANTHER" id="PTHR37316:SF3">
    <property type="entry name" value="TEICHOIC ACID GLYCEROL-PHOSPHATE TRANSFERASE"/>
    <property type="match status" value="1"/>
</dbReference>
<gene>
    <name evidence="8" type="ORF">BAU17_13920</name>
</gene>
<evidence type="ECO:0000256" key="6">
    <source>
        <dbReference type="ARBA" id="ARBA00023136"/>
    </source>
</evidence>
<organism evidence="8 9">
    <name type="scientific">Candidatus Enterococcus willemsii</name>
    <dbReference type="NCBI Taxonomy" id="1857215"/>
    <lineage>
        <taxon>Bacteria</taxon>
        <taxon>Bacillati</taxon>
        <taxon>Bacillota</taxon>
        <taxon>Bacilli</taxon>
        <taxon>Lactobacillales</taxon>
        <taxon>Enterococcaceae</taxon>
        <taxon>Enterococcus</taxon>
    </lineage>
</organism>
<accession>A0ABQ6Z102</accession>
<reference evidence="8 9" key="1">
    <citation type="submission" date="2016-06" db="EMBL/GenBank/DDBJ databases">
        <title>Four novel species of enterococci isolated from chicken manure.</title>
        <authorList>
            <person name="Van Tyne D."/>
        </authorList>
    </citation>
    <scope>NUCLEOTIDE SEQUENCE [LARGE SCALE GENOMIC DNA]</scope>
    <source>
        <strain evidence="8 9">CU12B</strain>
    </source>
</reference>
<keyword evidence="4" id="KW-0808">Transferase</keyword>
<evidence type="ECO:0000256" key="4">
    <source>
        <dbReference type="ARBA" id="ARBA00022679"/>
    </source>
</evidence>
<keyword evidence="5" id="KW-0777">Teichoic acid biosynthesis</keyword>
<dbReference type="Gene3D" id="3.40.50.12580">
    <property type="match status" value="1"/>
</dbReference>
<evidence type="ECO:0000259" key="7">
    <source>
        <dbReference type="Pfam" id="PF00535"/>
    </source>
</evidence>
<dbReference type="SUPFAM" id="SSF53448">
    <property type="entry name" value="Nucleotide-diphospho-sugar transferases"/>
    <property type="match status" value="1"/>
</dbReference>
<dbReference type="InterPro" id="IPR051612">
    <property type="entry name" value="Teichoic_Acid_Biosynth"/>
</dbReference>
<name>A0ABQ6Z102_9ENTE</name>
<dbReference type="Proteomes" id="UP000782705">
    <property type="component" value="Unassembled WGS sequence"/>
</dbReference>
<feature type="domain" description="Glycosyltransferase 2-like" evidence="7">
    <location>
        <begin position="4"/>
        <end position="133"/>
    </location>
</feature>
<dbReference type="InterPro" id="IPR001173">
    <property type="entry name" value="Glyco_trans_2-like"/>
</dbReference>
<dbReference type="Pfam" id="PF00535">
    <property type="entry name" value="Glycos_transf_2"/>
    <property type="match status" value="1"/>
</dbReference>
<dbReference type="InterPro" id="IPR043148">
    <property type="entry name" value="TagF_C"/>
</dbReference>
<dbReference type="SUPFAM" id="SSF53756">
    <property type="entry name" value="UDP-Glycosyltransferase/glycogen phosphorylase"/>
    <property type="match status" value="1"/>
</dbReference>
<dbReference type="CDD" id="cd00761">
    <property type="entry name" value="Glyco_tranf_GTA_type"/>
    <property type="match status" value="1"/>
</dbReference>
<comment type="subcellular location">
    <subcellularLocation>
        <location evidence="1">Cell membrane</location>
        <topology evidence="1">Peripheral membrane protein</topology>
    </subcellularLocation>
</comment>
<keyword evidence="9" id="KW-1185">Reference proteome</keyword>
<keyword evidence="6" id="KW-0472">Membrane</keyword>
<evidence type="ECO:0000313" key="8">
    <source>
        <dbReference type="EMBL" id="KAF1305054.1"/>
    </source>
</evidence>
<comment type="similarity">
    <text evidence="2">Belongs to the CDP-glycerol glycerophosphotransferase family.</text>
</comment>
<dbReference type="InterPro" id="IPR007554">
    <property type="entry name" value="Glycerophosphate_synth"/>
</dbReference>
<dbReference type="InterPro" id="IPR029044">
    <property type="entry name" value="Nucleotide-diphossugar_trans"/>
</dbReference>
<proteinExistence type="inferred from homology"/>
<evidence type="ECO:0000256" key="5">
    <source>
        <dbReference type="ARBA" id="ARBA00022944"/>
    </source>
</evidence>
<evidence type="ECO:0000256" key="1">
    <source>
        <dbReference type="ARBA" id="ARBA00004202"/>
    </source>
</evidence>
<dbReference type="RefSeq" id="WP_161901486.1">
    <property type="nucleotide sequence ID" value="NZ_MAEL01000025.1"/>
</dbReference>
<dbReference type="Pfam" id="PF04464">
    <property type="entry name" value="Glyphos_transf"/>
    <property type="match status" value="1"/>
</dbReference>
<evidence type="ECO:0000256" key="2">
    <source>
        <dbReference type="ARBA" id="ARBA00010488"/>
    </source>
</evidence>
<protein>
    <recommendedName>
        <fullName evidence="7">Glycosyltransferase 2-like domain-containing protein</fullName>
    </recommendedName>
</protein>
<evidence type="ECO:0000256" key="3">
    <source>
        <dbReference type="ARBA" id="ARBA00022475"/>
    </source>
</evidence>
<sequence>MKLSVVVPSYNVSNYLEECVESIIQQEIDSMEVLLVNDGSTDNTLEIAYRLERKYEQVRVIDQPNGGLGNARNTGMKYAVGEYLTFVDSDDVITRNAYKKMLQTIEESGSDFVIGNVVRFNSTRTYPSVLHRRVFKENLIGVNINSRPELIYDTTAWNKIFKMDFWKKYDFKFPEKMLYEDIPVTLPAHSVASKVDVLTDVVYKWRARDAGDSSITQQKEKIENFVDRVKGIDMVRDFFYDHHVSEELKDAFDYKNLSMDFPLYLTYMLEVDSDYQNAVENYIKKYVGTVSTDVFMELSVLSRVKYRLIQMGRFNDFLELLKLEKQRKTIMKPRKIGKQLTFDYPFIDVLSEAERIADSDFVPMTWIEKVNWENDELKVSGVAYLNKLDSSLKNRTKYDVYLVDAETGVRITASKNSKMKFRPEITLKKGVDIGSKLPFKRLFNYNYSGFEVTISGEIFEKLNMEHNYFIELELSNSNITKAFKLKAPQKGFKTKPRQHKLNTSLISTDYNGAWEIYIRKLATNNSIEKVQLVDDEIILTGKTTSRATNLLLISMRSEFAREIPIKKNQEGLFEARISKQLYEEILTADDREKFDELISVKFEDTELLTYNNDNPLLLLGLGKTGQLTVMAAQDAIFRMRLGETLPVVTELSKTKEFLEFIFAVPNTFFDTAISSKIVMRGSEERVDLSYNIIKKNSYESLLKVQVPNSPNLHERVYAFYLSKEIEEAIYTKYVELDEMIDNDMDVMKESNEDTQVRIVDNQLTHEYLAPICLFNIGIDKVLQKNNGIKRELYHPFGKNHLQYRISSYWEKIDDGPRRQEVVRRVFYPLWRKLPIKKNYCVLESFWGREFSDNPKAIYEYLRKERPDLHYIIPIQDTLVKIDFDPENTEVVKLNSWRYIYALARSKYFFNNVNFPNYYVKRQEAIEVQTMHGTPLKRLGLDNPGEIPLHQIDNFIKKCQRWDYLTVPSDYVGEIAKSAYQFSNTLLNIGYPRNDSLFVYNTDIKEELLEKYQLPRDKKIILYAPTWRVKGKFSMPIDLHLMKEKLGDEYIIIIKLHHFMIKNFSLDDLDEFAFVFGRNSEISDFYKLADMLITDYSSVMFDYAILQKPMLFFTYDYDDYKNSLRGLYFDFKDEAPGPLIDNTEDLLHEIENISLYFDKYSERIEKFNKKYIQYDRGNASEELMKRIIE</sequence>
<dbReference type="InterPro" id="IPR043149">
    <property type="entry name" value="TagF_N"/>
</dbReference>
<evidence type="ECO:0000313" key="9">
    <source>
        <dbReference type="Proteomes" id="UP000782705"/>
    </source>
</evidence>
<dbReference type="EMBL" id="MAEL01000025">
    <property type="protein sequence ID" value="KAF1305054.1"/>
    <property type="molecule type" value="Genomic_DNA"/>
</dbReference>
<dbReference type="PANTHER" id="PTHR37316">
    <property type="entry name" value="TEICHOIC ACID GLYCEROL-PHOSPHATE PRIMASE"/>
    <property type="match status" value="1"/>
</dbReference>
<dbReference type="Gene3D" id="3.90.550.10">
    <property type="entry name" value="Spore Coat Polysaccharide Biosynthesis Protein SpsA, Chain A"/>
    <property type="match status" value="1"/>
</dbReference>